<accession>A0AAV2L8L1</accession>
<protein>
    <submittedName>
        <fullName evidence="2">Uncharacterized protein</fullName>
    </submittedName>
</protein>
<dbReference type="AlphaFoldDB" id="A0AAV2L8L1"/>
<evidence type="ECO:0000313" key="2">
    <source>
        <dbReference type="EMBL" id="CAL1598591.1"/>
    </source>
</evidence>
<gene>
    <name evidence="2" type="ORF">KC01_LOCUS26958</name>
</gene>
<dbReference type="EMBL" id="OZ035844">
    <property type="protein sequence ID" value="CAL1598591.1"/>
    <property type="molecule type" value="Genomic_DNA"/>
</dbReference>
<proteinExistence type="predicted"/>
<reference evidence="2 3" key="1">
    <citation type="submission" date="2024-04" db="EMBL/GenBank/DDBJ databases">
        <authorList>
            <person name="Waldvogel A.-M."/>
            <person name="Schoenle A."/>
        </authorList>
    </citation>
    <scope>NUCLEOTIDE SEQUENCE [LARGE SCALE GENOMIC DNA]</scope>
</reference>
<evidence type="ECO:0000313" key="3">
    <source>
        <dbReference type="Proteomes" id="UP001497482"/>
    </source>
</evidence>
<evidence type="ECO:0000256" key="1">
    <source>
        <dbReference type="SAM" id="MobiDB-lite"/>
    </source>
</evidence>
<feature type="compositionally biased region" description="Polar residues" evidence="1">
    <location>
        <begin position="119"/>
        <end position="132"/>
    </location>
</feature>
<name>A0AAV2L8L1_KNICA</name>
<sequence length="138" mass="15239">MSPPRGAPASEGRVRSLFASPLPIGRLGNELWTPPSAVSRLALRLFSQKASASAAHTYGPLSYLLCARRVHIRRLIAMRRLRSDPRFPSRQALTQTKPRAAAPAFPFASHLCHLPDNPQRAQHGNKHVSTTPHHPAEY</sequence>
<organism evidence="2 3">
    <name type="scientific">Knipowitschia caucasica</name>
    <name type="common">Caucasian dwarf goby</name>
    <name type="synonym">Pomatoschistus caucasicus</name>
    <dbReference type="NCBI Taxonomy" id="637954"/>
    <lineage>
        <taxon>Eukaryota</taxon>
        <taxon>Metazoa</taxon>
        <taxon>Chordata</taxon>
        <taxon>Craniata</taxon>
        <taxon>Vertebrata</taxon>
        <taxon>Euteleostomi</taxon>
        <taxon>Actinopterygii</taxon>
        <taxon>Neopterygii</taxon>
        <taxon>Teleostei</taxon>
        <taxon>Neoteleostei</taxon>
        <taxon>Acanthomorphata</taxon>
        <taxon>Gobiaria</taxon>
        <taxon>Gobiiformes</taxon>
        <taxon>Gobioidei</taxon>
        <taxon>Gobiidae</taxon>
        <taxon>Gobiinae</taxon>
        <taxon>Knipowitschia</taxon>
    </lineage>
</organism>
<keyword evidence="3" id="KW-1185">Reference proteome</keyword>
<feature type="region of interest" description="Disordered" evidence="1">
    <location>
        <begin position="115"/>
        <end position="138"/>
    </location>
</feature>
<dbReference type="Proteomes" id="UP001497482">
    <property type="component" value="Chromosome 22"/>
</dbReference>